<dbReference type="Proteomes" id="UP000282312">
    <property type="component" value="Unassembled WGS sequence"/>
</dbReference>
<comment type="caution">
    <text evidence="7">The sequence shown here is derived from an EMBL/GenBank/DDBJ whole genome shotgun (WGS) entry which is preliminary data.</text>
</comment>
<dbReference type="Gene3D" id="3.60.130.10">
    <property type="entry name" value="Clavaminate synthase-like"/>
    <property type="match status" value="1"/>
</dbReference>
<dbReference type="PANTHER" id="PTHR10696">
    <property type="entry name" value="GAMMA-BUTYROBETAINE HYDROXYLASE-RELATED"/>
    <property type="match status" value="1"/>
</dbReference>
<feature type="domain" description="TauD/TfdA-like" evidence="6">
    <location>
        <begin position="19"/>
        <end position="306"/>
    </location>
</feature>
<organism evidence="7 8">
    <name type="scientific">Micromonospora inaquosa</name>
    <dbReference type="NCBI Taxonomy" id="2203716"/>
    <lineage>
        <taxon>Bacteria</taxon>
        <taxon>Bacillati</taxon>
        <taxon>Actinomycetota</taxon>
        <taxon>Actinomycetes</taxon>
        <taxon>Micromonosporales</taxon>
        <taxon>Micromonosporaceae</taxon>
        <taxon>Micromonospora</taxon>
    </lineage>
</organism>
<dbReference type="InterPro" id="IPR003819">
    <property type="entry name" value="TauD/TfdA-like"/>
</dbReference>
<dbReference type="AlphaFoldDB" id="A0A3N9WXQ5"/>
<keyword evidence="4" id="KW-0045">Antibiotic biosynthesis</keyword>
<name>A0A3N9WXQ5_9ACTN</name>
<sequence>MTLSTQLRYPLDQRPTPGTTDLPEAVRAARGTVVAQLNDVGAVRFRGFPPGSAERLDAVVRAMGGEPLEYHDAATPRTEIGGRVYTSTDYPPGEVIEQHNEACYGADFPRYLYFGCTRAAESGGATPLVDTRALAAALPGELVDKLRQTGVRYVRTYHPRMGLQWQQAFGTEDRAEAEAWCARRGSSIEWLPGGVLRTSTVRPALVRHPDTGEECWFNQVVAFHPAALPRDLREGLAAVLPAELFPKQVLFGDGTPIPAETVDLIREIERPLKAAPAWRDGDVLIVDNLLMSHGREAYRGDRRVLVAMSHAMTWDDVEVGVTS</sequence>
<dbReference type="GO" id="GO:0016491">
    <property type="term" value="F:oxidoreductase activity"/>
    <property type="evidence" value="ECO:0007669"/>
    <property type="project" value="UniProtKB-KW"/>
</dbReference>
<evidence type="ECO:0000256" key="2">
    <source>
        <dbReference type="ARBA" id="ARBA00023002"/>
    </source>
</evidence>
<dbReference type="OrthoDB" id="9769888at2"/>
<dbReference type="RefSeq" id="WP_124771709.1">
    <property type="nucleotide sequence ID" value="NZ_JBEZFR010000010.1"/>
</dbReference>
<dbReference type="Pfam" id="PF02668">
    <property type="entry name" value="TauD"/>
    <property type="match status" value="1"/>
</dbReference>
<proteinExistence type="predicted"/>
<evidence type="ECO:0000256" key="4">
    <source>
        <dbReference type="ARBA" id="ARBA00023194"/>
    </source>
</evidence>
<dbReference type="PANTHER" id="PTHR10696:SF56">
    <property type="entry name" value="TAUD_TFDA-LIKE DOMAIN-CONTAINING PROTEIN"/>
    <property type="match status" value="1"/>
</dbReference>
<dbReference type="SUPFAM" id="SSF51197">
    <property type="entry name" value="Clavaminate synthase-like"/>
    <property type="match status" value="1"/>
</dbReference>
<keyword evidence="8" id="KW-1185">Reference proteome</keyword>
<evidence type="ECO:0000256" key="1">
    <source>
        <dbReference type="ARBA" id="ARBA00001954"/>
    </source>
</evidence>
<keyword evidence="3" id="KW-0408">Iron</keyword>
<accession>A0A3N9WXQ5</accession>
<protein>
    <recommendedName>
        <fullName evidence="6">TauD/TfdA-like domain-containing protein</fullName>
    </recommendedName>
</protein>
<dbReference type="InterPro" id="IPR042098">
    <property type="entry name" value="TauD-like_sf"/>
</dbReference>
<keyword evidence="2" id="KW-0560">Oxidoreductase</keyword>
<dbReference type="EMBL" id="QGSZ01000153">
    <property type="protein sequence ID" value="RQX05621.1"/>
    <property type="molecule type" value="Genomic_DNA"/>
</dbReference>
<dbReference type="GO" id="GO:0017000">
    <property type="term" value="P:antibiotic biosynthetic process"/>
    <property type="evidence" value="ECO:0007669"/>
    <property type="project" value="UniProtKB-KW"/>
</dbReference>
<feature type="region of interest" description="Disordered" evidence="5">
    <location>
        <begin position="1"/>
        <end position="22"/>
    </location>
</feature>
<gene>
    <name evidence="7" type="ORF">DLJ59_07175</name>
</gene>
<evidence type="ECO:0000313" key="7">
    <source>
        <dbReference type="EMBL" id="RQX05621.1"/>
    </source>
</evidence>
<evidence type="ECO:0000259" key="6">
    <source>
        <dbReference type="Pfam" id="PF02668"/>
    </source>
</evidence>
<reference evidence="7 8" key="1">
    <citation type="submission" date="2018-05" db="EMBL/GenBank/DDBJ databases">
        <title>Micromonospora from Atacama Desert.</title>
        <authorList>
            <person name="Carro L."/>
            <person name="Goodfellow M."/>
            <person name="Klenk H.-P."/>
        </authorList>
    </citation>
    <scope>NUCLEOTIDE SEQUENCE [LARGE SCALE GENOMIC DNA]</scope>
    <source>
        <strain evidence="7 8">LB39</strain>
    </source>
</reference>
<dbReference type="InterPro" id="IPR050411">
    <property type="entry name" value="AlphaKG_dependent_hydroxylases"/>
</dbReference>
<evidence type="ECO:0000256" key="3">
    <source>
        <dbReference type="ARBA" id="ARBA00023004"/>
    </source>
</evidence>
<comment type="cofactor">
    <cofactor evidence="1">
        <name>Fe(2+)</name>
        <dbReference type="ChEBI" id="CHEBI:29033"/>
    </cofactor>
</comment>
<evidence type="ECO:0000313" key="8">
    <source>
        <dbReference type="Proteomes" id="UP000282312"/>
    </source>
</evidence>
<evidence type="ECO:0000256" key="5">
    <source>
        <dbReference type="SAM" id="MobiDB-lite"/>
    </source>
</evidence>